<keyword evidence="1" id="KW-1133">Transmembrane helix</keyword>
<keyword evidence="1" id="KW-0812">Transmembrane</keyword>
<evidence type="ECO:0000313" key="3">
    <source>
        <dbReference type="Proteomes" id="UP000790347"/>
    </source>
</evidence>
<keyword evidence="1" id="KW-0472">Membrane</keyword>
<keyword evidence="3" id="KW-1185">Reference proteome</keyword>
<reference evidence="2" key="1">
    <citation type="submission" date="2013-05" db="EMBL/GenBank/DDBJ databases">
        <authorList>
            <person name="Yim A.K.Y."/>
            <person name="Chan T.F."/>
            <person name="Ji K.M."/>
            <person name="Liu X.Y."/>
            <person name="Zhou J.W."/>
            <person name="Li R.Q."/>
            <person name="Yang K.Y."/>
            <person name="Li J."/>
            <person name="Li M."/>
            <person name="Law P.T.W."/>
            <person name="Wu Y.L."/>
            <person name="Cai Z.L."/>
            <person name="Qin H."/>
            <person name="Bao Y."/>
            <person name="Leung R.K.K."/>
            <person name="Ng P.K.S."/>
            <person name="Zou J."/>
            <person name="Zhong X.J."/>
            <person name="Ran P.X."/>
            <person name="Zhong N.S."/>
            <person name="Liu Z.G."/>
            <person name="Tsui S.K.W."/>
        </authorList>
    </citation>
    <scope>NUCLEOTIDE SEQUENCE</scope>
    <source>
        <strain evidence="2">Derf</strain>
        <tissue evidence="2">Whole organism</tissue>
    </source>
</reference>
<dbReference type="AlphaFoldDB" id="A0A922L5W4"/>
<proteinExistence type="predicted"/>
<accession>A0A922L5W4</accession>
<gene>
    <name evidence="2" type="ORF">DERF_004757</name>
</gene>
<comment type="caution">
    <text evidence="2">The sequence shown here is derived from an EMBL/GenBank/DDBJ whole genome shotgun (WGS) entry which is preliminary data.</text>
</comment>
<evidence type="ECO:0000256" key="1">
    <source>
        <dbReference type="SAM" id="Phobius"/>
    </source>
</evidence>
<organism evidence="2 3">
    <name type="scientific">Dermatophagoides farinae</name>
    <name type="common">American house dust mite</name>
    <dbReference type="NCBI Taxonomy" id="6954"/>
    <lineage>
        <taxon>Eukaryota</taxon>
        <taxon>Metazoa</taxon>
        <taxon>Ecdysozoa</taxon>
        <taxon>Arthropoda</taxon>
        <taxon>Chelicerata</taxon>
        <taxon>Arachnida</taxon>
        <taxon>Acari</taxon>
        <taxon>Acariformes</taxon>
        <taxon>Sarcoptiformes</taxon>
        <taxon>Astigmata</taxon>
        <taxon>Psoroptidia</taxon>
        <taxon>Analgoidea</taxon>
        <taxon>Pyroglyphidae</taxon>
        <taxon>Dermatophagoidinae</taxon>
        <taxon>Dermatophagoides</taxon>
    </lineage>
</organism>
<evidence type="ECO:0000313" key="2">
    <source>
        <dbReference type="EMBL" id="KAH9521079.1"/>
    </source>
</evidence>
<protein>
    <submittedName>
        <fullName evidence="2">Uncharacterized protein</fullName>
    </submittedName>
</protein>
<sequence length="287" mass="33009">MDQKTVTATTNTTTTTMADITNNNSDNEMLIINDPSEYAETSSQFDERIGTESEISREFRWLDYYTNDTHYNDVEWRSSPRCTPCCNANEFDIAVAFPEYVDVTQTTLDLSETIIPHVPQASSVMATGGTDHEVDNNDMNNNDDRFENPDFNFNYQQNQLDFSDDYDVYVPLAPPPSPSSNDFIFVCDLSEQSTDYDGDNDEGSEQMLTNGRKRNRRRRLRPLNINRNEQRKWWHIESLTEKCGIIVAVWIFVIWIVIMVLLSIIEKTRNPNSSDDPHNGSDSNSNH</sequence>
<feature type="transmembrane region" description="Helical" evidence="1">
    <location>
        <begin position="245"/>
        <end position="265"/>
    </location>
</feature>
<dbReference type="Proteomes" id="UP000790347">
    <property type="component" value="Unassembled WGS sequence"/>
</dbReference>
<dbReference type="EMBL" id="ASGP02000002">
    <property type="protein sequence ID" value="KAH9521079.1"/>
    <property type="molecule type" value="Genomic_DNA"/>
</dbReference>
<name>A0A922L5W4_DERFA</name>
<reference evidence="2" key="2">
    <citation type="journal article" date="2022" name="Res Sq">
        <title>Comparative Genomics Reveals Insights into the Divergent Evolution of Astigmatic Mites and Household Pest Adaptations.</title>
        <authorList>
            <person name="Xiong Q."/>
            <person name="Wan A.T.-Y."/>
            <person name="Liu X.-Y."/>
            <person name="Fung C.S.-H."/>
            <person name="Xiao X."/>
            <person name="Malainual N."/>
            <person name="Hou J."/>
            <person name="Wang L."/>
            <person name="Wang M."/>
            <person name="Yang K."/>
            <person name="Cui Y."/>
            <person name="Leung E."/>
            <person name="Nong W."/>
            <person name="Shin S.-K."/>
            <person name="Au S."/>
            <person name="Jeong K.Y."/>
            <person name="Chew F.T."/>
            <person name="Hui J."/>
            <person name="Leung T.F."/>
            <person name="Tungtrongchitr A."/>
            <person name="Zhong N."/>
            <person name="Liu Z."/>
            <person name="Tsui S."/>
        </authorList>
    </citation>
    <scope>NUCLEOTIDE SEQUENCE</scope>
    <source>
        <strain evidence="2">Derf</strain>
        <tissue evidence="2">Whole organism</tissue>
    </source>
</reference>